<reference evidence="3 4" key="1">
    <citation type="journal article" date="2019" name="Nat. Med.">
        <title>A library of human gut bacterial isolates paired with longitudinal multiomics data enables mechanistic microbiome research.</title>
        <authorList>
            <person name="Poyet M."/>
            <person name="Groussin M."/>
            <person name="Gibbons S.M."/>
            <person name="Avila-Pacheco J."/>
            <person name="Jiang X."/>
            <person name="Kearney S.M."/>
            <person name="Perrotta A.R."/>
            <person name="Berdy B."/>
            <person name="Zhao S."/>
            <person name="Lieberman T.D."/>
            <person name="Swanson P.K."/>
            <person name="Smith M."/>
            <person name="Roesemann S."/>
            <person name="Alexander J.E."/>
            <person name="Rich S.A."/>
            <person name="Livny J."/>
            <person name="Vlamakis H."/>
            <person name="Clish C."/>
            <person name="Bullock K."/>
            <person name="Deik A."/>
            <person name="Scott J."/>
            <person name="Pierce K.A."/>
            <person name="Xavier R.J."/>
            <person name="Alm E.J."/>
        </authorList>
    </citation>
    <scope>NUCLEOTIDE SEQUENCE</scope>
    <source>
        <strain evidence="3">BIOML-A179</strain>
        <strain evidence="2 4">BIOML-A198</strain>
    </source>
</reference>
<evidence type="ECO:0000256" key="1">
    <source>
        <dbReference type="SAM" id="Phobius"/>
    </source>
</evidence>
<organism evidence="3">
    <name type="scientific">Turicibacter sanguinis</name>
    <dbReference type="NCBI Taxonomy" id="154288"/>
    <lineage>
        <taxon>Bacteria</taxon>
        <taxon>Bacillati</taxon>
        <taxon>Bacillota</taxon>
        <taxon>Erysipelotrichia</taxon>
        <taxon>Erysipelotrichales</taxon>
        <taxon>Turicibacteraceae</taxon>
        <taxon>Turicibacter</taxon>
    </lineage>
</organism>
<evidence type="ECO:0000313" key="2">
    <source>
        <dbReference type="EMBL" id="MTK20143.1"/>
    </source>
</evidence>
<comment type="caution">
    <text evidence="3">The sequence shown here is derived from an EMBL/GenBank/DDBJ whole genome shotgun (WGS) entry which is preliminary data.</text>
</comment>
<dbReference type="RefSeq" id="WP_006784404.1">
    <property type="nucleotide sequence ID" value="NZ_CABJBH010000002.1"/>
</dbReference>
<accession>A0A6G2CP73</accession>
<dbReference type="AlphaFoldDB" id="A0A6G2CP73"/>
<keyword evidence="1" id="KW-0472">Membrane</keyword>
<dbReference type="EMBL" id="WMQV01000019">
    <property type="protein sequence ID" value="MTL94660.1"/>
    <property type="molecule type" value="Genomic_DNA"/>
</dbReference>
<name>A0A6G2CP73_9FIRM</name>
<proteinExistence type="predicted"/>
<evidence type="ECO:0000313" key="3">
    <source>
        <dbReference type="EMBL" id="MTL94660.1"/>
    </source>
</evidence>
<evidence type="ECO:0000313" key="4">
    <source>
        <dbReference type="Proteomes" id="UP000487649"/>
    </source>
</evidence>
<dbReference type="EMBL" id="WMQE01000003">
    <property type="protein sequence ID" value="MTK20143.1"/>
    <property type="molecule type" value="Genomic_DNA"/>
</dbReference>
<keyword evidence="1" id="KW-1133">Transmembrane helix</keyword>
<gene>
    <name evidence="3" type="ORF">GMA64_08995</name>
    <name evidence="2" type="ORF">GMA92_01665</name>
</gene>
<protein>
    <submittedName>
        <fullName evidence="3">Uncharacterized protein</fullName>
    </submittedName>
</protein>
<sequence>MRKKGLELYLIISSLVAVIIVIVCSVVTVSSNIVIKQSLHQGVLFDLIELKSQGMIELDDLFDDIFD</sequence>
<keyword evidence="1" id="KW-0812">Transmembrane</keyword>
<feature type="transmembrane region" description="Helical" evidence="1">
    <location>
        <begin position="7"/>
        <end position="29"/>
    </location>
</feature>
<dbReference type="GeneID" id="60058318"/>
<dbReference type="Proteomes" id="UP000487649">
    <property type="component" value="Unassembled WGS sequence"/>
</dbReference>